<sequence length="680" mass="72708">MLSTTEVVVRREPDAHVLVPIGPQLQPLDAETGLHAAVPVSAYPYRLTYTRHIVYSDVDGRNAEVETSGTVWFTNETWQREVGRDGDPSFEHLLGLTGDSGSIRTTVTGHGTVGSYFYFAQATAETHSLSAMVFAMAAGLGGGTSPSSGTPRVGADFLDPRLTAGDQHSSLHAFLAMDDIDKMAAMLARQTQGRSPSNWLEDALDTLAGWLAPVGDTLDELGEDIWDALPVALQNALIDFGRAAAELTAELADLIGAIAGSVERWWEELPPWAHGVLKAVGAFVGGLAAIAALAGLIVVAAEGAVAFGAAFMVIGAIALGVGVMSSVIGRSQEALATDPLALLAVPLVALMDVIGISGIYEGVTNTSILTGRDLQLSEEDRWERGTTGGLQLGSLVLGVRGFRGGRVPATLEPLEVAFTGPRAGFDGLPPSRLPRNLPEGYGWRKVGSQWELVRDPSSPPSQVEISTFDDGTGRPNYVVQVDGVTVSSDTFTRPATNPYQGGQRLPMELSGVGENNPYRTADGVLYDRGHVTDFVDTPEGPGVRPQTLAPENYTPQAAWWNRWVRNNLVRRIRLDGNGYRELAIYDANPPRTVNGTPIPREYIFMETRPDGTPARAWRIPNDPAITARTQSVLPQYELAEVDFPQVMLRPDGTALPPGTRVGGTLIVGSLGPNDPQDKNR</sequence>
<gene>
    <name evidence="2" type="ORF">J2T22_004065</name>
</gene>
<proteinExistence type="predicted"/>
<keyword evidence="1" id="KW-1133">Transmembrane helix</keyword>
<protein>
    <recommendedName>
        <fullName evidence="4">DNA/RNA non-specific endonuclease</fullName>
    </recommendedName>
</protein>
<dbReference type="Proteomes" id="UP001226389">
    <property type="component" value="Unassembled WGS sequence"/>
</dbReference>
<evidence type="ECO:0008006" key="4">
    <source>
        <dbReference type="Google" id="ProtNLM"/>
    </source>
</evidence>
<keyword evidence="3" id="KW-1185">Reference proteome</keyword>
<feature type="transmembrane region" description="Helical" evidence="1">
    <location>
        <begin position="340"/>
        <end position="360"/>
    </location>
</feature>
<keyword evidence="1" id="KW-0472">Membrane</keyword>
<dbReference type="InterPro" id="IPR044925">
    <property type="entry name" value="His-Me_finger_sf"/>
</dbReference>
<dbReference type="SUPFAM" id="SSF54060">
    <property type="entry name" value="His-Me finger endonucleases"/>
    <property type="match status" value="1"/>
</dbReference>
<evidence type="ECO:0000313" key="2">
    <source>
        <dbReference type="EMBL" id="MDQ0120855.1"/>
    </source>
</evidence>
<feature type="transmembrane region" description="Helical" evidence="1">
    <location>
        <begin position="279"/>
        <end position="301"/>
    </location>
</feature>
<dbReference type="EMBL" id="JAUSSY010000020">
    <property type="protein sequence ID" value="MDQ0120855.1"/>
    <property type="molecule type" value="Genomic_DNA"/>
</dbReference>
<feature type="transmembrane region" description="Helical" evidence="1">
    <location>
        <begin position="307"/>
        <end position="328"/>
    </location>
</feature>
<name>A0ABT9UMI2_9MICC</name>
<dbReference type="RefSeq" id="WP_307493161.1">
    <property type="nucleotide sequence ID" value="NZ_JAUSSY010000020.1"/>
</dbReference>
<organism evidence="2 3">
    <name type="scientific">Pseudarthrobacter defluvii</name>
    <dbReference type="NCBI Taxonomy" id="410837"/>
    <lineage>
        <taxon>Bacteria</taxon>
        <taxon>Bacillati</taxon>
        <taxon>Actinomycetota</taxon>
        <taxon>Actinomycetes</taxon>
        <taxon>Micrococcales</taxon>
        <taxon>Micrococcaceae</taxon>
        <taxon>Pseudarthrobacter</taxon>
    </lineage>
</organism>
<reference evidence="2 3" key="1">
    <citation type="submission" date="2023-07" db="EMBL/GenBank/DDBJ databases">
        <title>Sorghum-associated microbial communities from plants grown in Nebraska, USA.</title>
        <authorList>
            <person name="Schachtman D."/>
        </authorList>
    </citation>
    <scope>NUCLEOTIDE SEQUENCE [LARGE SCALE GENOMIC DNA]</scope>
    <source>
        <strain evidence="2 3">DS994</strain>
    </source>
</reference>
<keyword evidence="1" id="KW-0812">Transmembrane</keyword>
<accession>A0ABT9UMI2</accession>
<evidence type="ECO:0000256" key="1">
    <source>
        <dbReference type="SAM" id="Phobius"/>
    </source>
</evidence>
<evidence type="ECO:0000313" key="3">
    <source>
        <dbReference type="Proteomes" id="UP001226389"/>
    </source>
</evidence>
<comment type="caution">
    <text evidence="2">The sequence shown here is derived from an EMBL/GenBank/DDBJ whole genome shotgun (WGS) entry which is preliminary data.</text>
</comment>